<dbReference type="InterPro" id="IPR006207">
    <property type="entry name" value="Cys_knot_C"/>
</dbReference>
<dbReference type="SMART" id="SM00041">
    <property type="entry name" value="CT"/>
    <property type="match status" value="1"/>
</dbReference>
<organism evidence="7 8">
    <name type="scientific">Elysia crispata</name>
    <name type="common">lettuce slug</name>
    <dbReference type="NCBI Taxonomy" id="231223"/>
    <lineage>
        <taxon>Eukaryota</taxon>
        <taxon>Metazoa</taxon>
        <taxon>Spiralia</taxon>
        <taxon>Lophotrochozoa</taxon>
        <taxon>Mollusca</taxon>
        <taxon>Gastropoda</taxon>
        <taxon>Heterobranchia</taxon>
        <taxon>Euthyneura</taxon>
        <taxon>Panpulmonata</taxon>
        <taxon>Sacoglossa</taxon>
        <taxon>Placobranchoidea</taxon>
        <taxon>Plakobranchidae</taxon>
        <taxon>Elysia</taxon>
    </lineage>
</organism>
<dbReference type="InterPro" id="IPR029034">
    <property type="entry name" value="Cystine-knot_cytokine"/>
</dbReference>
<comment type="caution">
    <text evidence="7">The sequence shown here is derived from an EMBL/GenBank/DDBJ whole genome shotgun (WGS) entry which is preliminary data.</text>
</comment>
<keyword evidence="8" id="KW-1185">Reference proteome</keyword>
<sequence length="338" mass="38249">MLSKSRFADDSKEGDRGHIGCHFRGDSVKLNMKVIAKLSQHVVCISFSLWMTIACEASSVSRLSDMDWLRSSISEADAGKFCTDILKICDGPFNNFTSIESKSSACGIVECCLSLPSQRWSRQRLYDKLSATKEHQIRNMCFAKWAYREMLEGNDELRYEAMQKLDRLMLLEKESSQIYRRTVTRLARDLKNIANGIVGSRSLFRRLPHQTSGGDYVLKRSSVEKDHHVTSRSANNARCRMIMSTVLVTYAPHCAPKSIIIWYCQGTCQSRSVPQYYEAISNTRSVESCTCCSARSLRVRTLTFRCAGGNILRQMAWPFDCSCRPCSSVPSIEEAQTS</sequence>
<dbReference type="Gene3D" id="2.10.90.10">
    <property type="entry name" value="Cystine-knot cytokines"/>
    <property type="match status" value="1"/>
</dbReference>
<evidence type="ECO:0000256" key="3">
    <source>
        <dbReference type="ARBA" id="ARBA00022729"/>
    </source>
</evidence>
<feature type="domain" description="CTCK" evidence="6">
    <location>
        <begin position="239"/>
        <end position="327"/>
    </location>
</feature>
<dbReference type="EMBL" id="JAWDGP010007289">
    <property type="protein sequence ID" value="KAK3726690.1"/>
    <property type="molecule type" value="Genomic_DNA"/>
</dbReference>
<accession>A0AAE0Y099</accession>
<evidence type="ECO:0000259" key="6">
    <source>
        <dbReference type="PROSITE" id="PS01225"/>
    </source>
</evidence>
<dbReference type="AlphaFoldDB" id="A0AAE0Y099"/>
<protein>
    <recommendedName>
        <fullName evidence="6">CTCK domain-containing protein</fullName>
    </recommendedName>
</protein>
<reference evidence="7" key="1">
    <citation type="journal article" date="2023" name="G3 (Bethesda)">
        <title>A reference genome for the long-term kleptoplast-retaining sea slug Elysia crispata morphotype clarki.</title>
        <authorList>
            <person name="Eastman K.E."/>
            <person name="Pendleton A.L."/>
            <person name="Shaikh M.A."/>
            <person name="Suttiyut T."/>
            <person name="Ogas R."/>
            <person name="Tomko P."/>
            <person name="Gavelis G."/>
            <person name="Widhalm J.R."/>
            <person name="Wisecaver J.H."/>
        </authorList>
    </citation>
    <scope>NUCLEOTIDE SEQUENCE</scope>
    <source>
        <strain evidence="7">ECLA1</strain>
    </source>
</reference>
<gene>
    <name evidence="7" type="ORF">RRG08_016998</name>
</gene>
<evidence type="ECO:0000256" key="4">
    <source>
        <dbReference type="ARBA" id="ARBA00023157"/>
    </source>
</evidence>
<dbReference type="Pfam" id="PF03045">
    <property type="entry name" value="DAN"/>
    <property type="match status" value="1"/>
</dbReference>
<evidence type="ECO:0000256" key="1">
    <source>
        <dbReference type="ARBA" id="ARBA00004613"/>
    </source>
</evidence>
<dbReference type="PROSITE" id="PS01225">
    <property type="entry name" value="CTCK_2"/>
    <property type="match status" value="1"/>
</dbReference>
<evidence type="ECO:0000256" key="5">
    <source>
        <dbReference type="PROSITE-ProRule" id="PRU00039"/>
    </source>
</evidence>
<keyword evidence="3" id="KW-0732">Signal</keyword>
<dbReference type="GO" id="GO:0005576">
    <property type="term" value="C:extracellular region"/>
    <property type="evidence" value="ECO:0007669"/>
    <property type="project" value="UniProtKB-SubCell"/>
</dbReference>
<evidence type="ECO:0000256" key="2">
    <source>
        <dbReference type="ARBA" id="ARBA00022525"/>
    </source>
</evidence>
<dbReference type="InterPro" id="IPR004133">
    <property type="entry name" value="DAN_dom"/>
</dbReference>
<dbReference type="Proteomes" id="UP001283361">
    <property type="component" value="Unassembled WGS sequence"/>
</dbReference>
<name>A0AAE0Y099_9GAST</name>
<evidence type="ECO:0000313" key="8">
    <source>
        <dbReference type="Proteomes" id="UP001283361"/>
    </source>
</evidence>
<proteinExistence type="predicted"/>
<evidence type="ECO:0000313" key="7">
    <source>
        <dbReference type="EMBL" id="KAK3726690.1"/>
    </source>
</evidence>
<comment type="subcellular location">
    <subcellularLocation>
        <location evidence="1">Secreted</location>
    </subcellularLocation>
</comment>
<comment type="caution">
    <text evidence="5">Lacks conserved residue(s) required for the propagation of feature annotation.</text>
</comment>
<keyword evidence="4" id="KW-1015">Disulfide bond</keyword>
<keyword evidence="2" id="KW-0964">Secreted</keyword>